<keyword evidence="2" id="KW-0378">Hydrolase</keyword>
<dbReference type="InterPro" id="IPR003615">
    <property type="entry name" value="HNH_nuc"/>
</dbReference>
<dbReference type="Proteomes" id="UP000591626">
    <property type="component" value="Unassembled WGS sequence"/>
</dbReference>
<gene>
    <name evidence="2" type="ORF">HC138_00840</name>
</gene>
<dbReference type="Pfam" id="PF01844">
    <property type="entry name" value="HNH"/>
    <property type="match status" value="1"/>
</dbReference>
<evidence type="ECO:0000259" key="1">
    <source>
        <dbReference type="SMART" id="SM00507"/>
    </source>
</evidence>
<dbReference type="CDD" id="cd00085">
    <property type="entry name" value="HNHc"/>
    <property type="match status" value="1"/>
</dbReference>
<protein>
    <submittedName>
        <fullName evidence="2">HNH endonuclease</fullName>
    </submittedName>
</protein>
<dbReference type="AlphaFoldDB" id="A0AAP6XKA5"/>
<dbReference type="GO" id="GO:0004519">
    <property type="term" value="F:endonuclease activity"/>
    <property type="evidence" value="ECO:0007669"/>
    <property type="project" value="UniProtKB-KW"/>
</dbReference>
<dbReference type="Gene3D" id="1.10.30.50">
    <property type="match status" value="1"/>
</dbReference>
<dbReference type="InterPro" id="IPR002711">
    <property type="entry name" value="HNH"/>
</dbReference>
<dbReference type="EMBL" id="JAAUVV010000001">
    <property type="protein sequence ID" value="NJJ02932.1"/>
    <property type="molecule type" value="Genomic_DNA"/>
</dbReference>
<feature type="domain" description="HNH nuclease" evidence="1">
    <location>
        <begin position="334"/>
        <end position="385"/>
    </location>
</feature>
<name>A0AAP6XKA5_9CORY</name>
<reference evidence="2 3" key="1">
    <citation type="submission" date="2020-03" db="EMBL/GenBank/DDBJ databases">
        <title>Draft genome sequences of bacterial isolates from the female urobiome.</title>
        <authorList>
            <person name="Miller-Ensminger T."/>
            <person name="Wolfe A.J."/>
            <person name="Putonti C."/>
        </authorList>
    </citation>
    <scope>NUCLEOTIDE SEQUENCE [LARGE SCALE GENOMIC DNA]</scope>
    <source>
        <strain evidence="2 3">UMB8490</strain>
    </source>
</reference>
<dbReference type="SMART" id="SM00507">
    <property type="entry name" value="HNHc"/>
    <property type="match status" value="1"/>
</dbReference>
<evidence type="ECO:0000313" key="2">
    <source>
        <dbReference type="EMBL" id="NJJ02932.1"/>
    </source>
</evidence>
<proteinExistence type="predicted"/>
<sequence length="432" mass="48255">MTVAVSQWVADRTNDLSAEVLEDRIKVNHLSANHHRARMLEAVGQFDEQDLASQYGEKSTATWLRRELNLPEPTAFEYVRVARGLRRYRRLFEAFESGVMPYSTVRFLLQFLDEQNEEELVALALSLAFSDLKLVLAGAGPKGDEPTEPFARARECDDGMLAFEARLPAVAGQKLLTALKMAQLASFGLEDVDPEDLNDPEKVQLLIDDATNAKDAVASEQDREPRKRTKITAEDIAKTVSRYGPPEKQDVYAALLAMVDMVRAHPISPLRSPGVQVNLMVNQGGGCWMPENRAARSEDVRSYLANAVVRLHLMDKHGLTINVGRAQRFATDGQVQALLATWGYQCAMPGCSHRRFIEIHHIREWEHGGSTNMDNLIPLCSSCHSQVSHGTITIESRGTDLFFTFNDGARFVSRGRGLPRRLDFITGTSFDE</sequence>
<dbReference type="GO" id="GO:0008270">
    <property type="term" value="F:zinc ion binding"/>
    <property type="evidence" value="ECO:0007669"/>
    <property type="project" value="InterPro"/>
</dbReference>
<comment type="caution">
    <text evidence="2">The sequence shown here is derived from an EMBL/GenBank/DDBJ whole genome shotgun (WGS) entry which is preliminary data.</text>
</comment>
<keyword evidence="2" id="KW-0540">Nuclease</keyword>
<keyword evidence="2" id="KW-0255">Endonuclease</keyword>
<dbReference type="GO" id="GO:0003676">
    <property type="term" value="F:nucleic acid binding"/>
    <property type="evidence" value="ECO:0007669"/>
    <property type="project" value="InterPro"/>
</dbReference>
<dbReference type="RefSeq" id="WP_070483964.1">
    <property type="nucleotide sequence ID" value="NZ_JAAUVV010000001.1"/>
</dbReference>
<accession>A0AAP6XKA5</accession>
<organism evidence="2 3">
    <name type="scientific">Corynebacterium coyleae</name>
    <dbReference type="NCBI Taxonomy" id="53374"/>
    <lineage>
        <taxon>Bacteria</taxon>
        <taxon>Bacillati</taxon>
        <taxon>Actinomycetota</taxon>
        <taxon>Actinomycetes</taxon>
        <taxon>Mycobacteriales</taxon>
        <taxon>Corynebacteriaceae</taxon>
        <taxon>Corynebacterium</taxon>
    </lineage>
</organism>
<evidence type="ECO:0000313" key="3">
    <source>
        <dbReference type="Proteomes" id="UP000591626"/>
    </source>
</evidence>